<evidence type="ECO:0000256" key="2">
    <source>
        <dbReference type="ARBA" id="ARBA00022723"/>
    </source>
</evidence>
<feature type="region of interest" description="Disordered" evidence="9">
    <location>
        <begin position="188"/>
        <end position="239"/>
    </location>
</feature>
<evidence type="ECO:0000256" key="7">
    <source>
        <dbReference type="ARBA" id="ARBA00023274"/>
    </source>
</evidence>
<dbReference type="GO" id="GO:0000395">
    <property type="term" value="P:mRNA 5'-splice site recognition"/>
    <property type="evidence" value="ECO:0007669"/>
    <property type="project" value="InterPro"/>
</dbReference>
<dbReference type="PANTHER" id="PTHR31148:SF1">
    <property type="entry name" value="U1 SMALL NUCLEAR RIBONUCLEOPROTEIN C"/>
    <property type="match status" value="1"/>
</dbReference>
<evidence type="ECO:0000256" key="9">
    <source>
        <dbReference type="SAM" id="MobiDB-lite"/>
    </source>
</evidence>
<dbReference type="SUPFAM" id="SSF57667">
    <property type="entry name" value="beta-beta-alpha zinc fingers"/>
    <property type="match status" value="1"/>
</dbReference>
<organism evidence="11 12">
    <name type="scientific">Calocera viscosa (strain TUFC12733)</name>
    <dbReference type="NCBI Taxonomy" id="1330018"/>
    <lineage>
        <taxon>Eukaryota</taxon>
        <taxon>Fungi</taxon>
        <taxon>Dikarya</taxon>
        <taxon>Basidiomycota</taxon>
        <taxon>Agaricomycotina</taxon>
        <taxon>Dacrymycetes</taxon>
        <taxon>Dacrymycetales</taxon>
        <taxon>Dacrymycetaceae</taxon>
        <taxon>Calocera</taxon>
    </lineage>
</organism>
<name>A0A167QU56_CALVF</name>
<accession>A0A167QU56</accession>
<keyword evidence="3" id="KW-0863">Zinc-finger</keyword>
<sequence>MGTATPFIPRSLCGCTTFLGRTTTTTDHYLPIHLPTYLRYLLARRLLGIKSMPKHYCDYCDVFLTHDSASVRKAHNSGRNHLQNVRDYYASLGHDKAQDIIDQITKAYESGLPPGGAGFGVGALGPAPGMPGMPGMPPMGMPGMPPPPPGMMPPPGMFPGGMPPPPPGMIPPPGMGMGMGMGAPPFPPNNAPFNPSGMPMPFSPTGPPQGGASSYGASTAPGSGPAVHPDRLRMMQGGR</sequence>
<keyword evidence="5" id="KW-0694">RNA-binding</keyword>
<dbReference type="InterPro" id="IPR013085">
    <property type="entry name" value="U1-CZ_Znf_C2H2"/>
</dbReference>
<dbReference type="Gene3D" id="3.30.160.60">
    <property type="entry name" value="Classic Zinc Finger"/>
    <property type="match status" value="1"/>
</dbReference>
<dbReference type="GO" id="GO:0008270">
    <property type="term" value="F:zinc ion binding"/>
    <property type="evidence" value="ECO:0007669"/>
    <property type="project" value="UniProtKB-KW"/>
</dbReference>
<evidence type="ECO:0000259" key="10">
    <source>
        <dbReference type="PROSITE" id="PS50171"/>
    </source>
</evidence>
<dbReference type="SMART" id="SM00451">
    <property type="entry name" value="ZnF_U1"/>
    <property type="match status" value="1"/>
</dbReference>
<dbReference type="InterPro" id="IPR036236">
    <property type="entry name" value="Znf_C2H2_sf"/>
</dbReference>
<dbReference type="FunFam" id="3.30.160.60:FF:000059">
    <property type="entry name" value="U1 small nuclear ribonucleoprotein C"/>
    <property type="match status" value="1"/>
</dbReference>
<dbReference type="PANTHER" id="PTHR31148">
    <property type="entry name" value="U1 SMALL NUCLEAR RIBONUCLEOPROTEIN C"/>
    <property type="match status" value="1"/>
</dbReference>
<dbReference type="HAMAP" id="MF_03153">
    <property type="entry name" value="U1_C"/>
    <property type="match status" value="1"/>
</dbReference>
<evidence type="ECO:0000256" key="5">
    <source>
        <dbReference type="ARBA" id="ARBA00022884"/>
    </source>
</evidence>
<dbReference type="Proteomes" id="UP000076738">
    <property type="component" value="Unassembled WGS sequence"/>
</dbReference>
<dbReference type="PROSITE" id="PS50171">
    <property type="entry name" value="ZF_MATRIN"/>
    <property type="match status" value="1"/>
</dbReference>
<comment type="subunit">
    <text evidence="8">Component of the U1 snRNP. The U1 snRNP is composed of the U1 snRNA and the 7 core Sm proteins SNRPB, SNRPD1, SNRPD2, SNRPD3, SNRPE, SNRPF and SNRPG that assemble in a heptameric protein ring on the Sm site of the small nuclear RNA to form the core snRNP, and at least 3 U1 snRNP-specific proteins SNRNP70/U1-70K, SNRPA/U1-A and SNRPC/U1-C. SNRPC/U1-C interacts with U1 snRNA and the 5' splice-site region of the pre-mRNA. Interacts (via N-terminus) with TIA1 (via C-terminus); thereby promoting spliceosomal U1 snRNP recruitment to 5' splice sites.</text>
</comment>
<keyword evidence="2" id="KW-0479">Metal-binding</keyword>
<evidence type="ECO:0000256" key="3">
    <source>
        <dbReference type="ARBA" id="ARBA00022771"/>
    </source>
</evidence>
<evidence type="ECO:0000313" key="12">
    <source>
        <dbReference type="Proteomes" id="UP000076738"/>
    </source>
</evidence>
<dbReference type="InterPro" id="IPR017340">
    <property type="entry name" value="U1_snRNP-C"/>
</dbReference>
<feature type="non-terminal residue" evidence="11">
    <location>
        <position position="1"/>
    </location>
</feature>
<protein>
    <submittedName>
        <fullName evidence="11">Zf-U1-domain-containing protein</fullName>
    </submittedName>
</protein>
<evidence type="ECO:0000256" key="8">
    <source>
        <dbReference type="ARBA" id="ARBA00046357"/>
    </source>
</evidence>
<evidence type="ECO:0000256" key="1">
    <source>
        <dbReference type="ARBA" id="ARBA00004123"/>
    </source>
</evidence>
<dbReference type="InterPro" id="IPR003604">
    <property type="entry name" value="Matrin/U1-like-C_Znf_C2H2"/>
</dbReference>
<feature type="domain" description="Matrin-type" evidence="10">
    <location>
        <begin position="55"/>
        <end position="87"/>
    </location>
</feature>
<dbReference type="STRING" id="1330018.A0A167QU56"/>
<keyword evidence="12" id="KW-1185">Reference proteome</keyword>
<dbReference type="OrthoDB" id="76567at2759"/>
<dbReference type="GO" id="GO:0005685">
    <property type="term" value="C:U1 snRNP"/>
    <property type="evidence" value="ECO:0007669"/>
    <property type="project" value="InterPro"/>
</dbReference>
<proteinExistence type="inferred from homology"/>
<gene>
    <name evidence="11" type="ORF">CALVIDRAFT_533891</name>
</gene>
<dbReference type="InterPro" id="IPR000690">
    <property type="entry name" value="Matrin/U1-C_Znf_C2H2"/>
</dbReference>
<reference evidence="11 12" key="1">
    <citation type="journal article" date="2016" name="Mol. Biol. Evol.">
        <title>Comparative Genomics of Early-Diverging Mushroom-Forming Fungi Provides Insights into the Origins of Lignocellulose Decay Capabilities.</title>
        <authorList>
            <person name="Nagy L.G."/>
            <person name="Riley R."/>
            <person name="Tritt A."/>
            <person name="Adam C."/>
            <person name="Daum C."/>
            <person name="Floudas D."/>
            <person name="Sun H."/>
            <person name="Yadav J.S."/>
            <person name="Pangilinan J."/>
            <person name="Larsson K.H."/>
            <person name="Matsuura K."/>
            <person name="Barry K."/>
            <person name="Labutti K."/>
            <person name="Kuo R."/>
            <person name="Ohm R.A."/>
            <person name="Bhattacharya S.S."/>
            <person name="Shirouzu T."/>
            <person name="Yoshinaga Y."/>
            <person name="Martin F.M."/>
            <person name="Grigoriev I.V."/>
            <person name="Hibbett D.S."/>
        </authorList>
    </citation>
    <scope>NUCLEOTIDE SEQUENCE [LARGE SCALE GENOMIC DNA]</scope>
    <source>
        <strain evidence="11 12">TUFC12733</strain>
    </source>
</reference>
<keyword evidence="6" id="KW-0539">Nucleus</keyword>
<feature type="compositionally biased region" description="Polar residues" evidence="9">
    <location>
        <begin position="211"/>
        <end position="221"/>
    </location>
</feature>
<keyword evidence="7" id="KW-0687">Ribonucleoprotein</keyword>
<dbReference type="AlphaFoldDB" id="A0A167QU56"/>
<evidence type="ECO:0000313" key="11">
    <source>
        <dbReference type="EMBL" id="KZP00245.1"/>
    </source>
</evidence>
<evidence type="ECO:0000256" key="4">
    <source>
        <dbReference type="ARBA" id="ARBA00022833"/>
    </source>
</evidence>
<dbReference type="Pfam" id="PF06220">
    <property type="entry name" value="zf-U1"/>
    <property type="match status" value="1"/>
</dbReference>
<dbReference type="EMBL" id="KV417270">
    <property type="protein sequence ID" value="KZP00245.1"/>
    <property type="molecule type" value="Genomic_DNA"/>
</dbReference>
<dbReference type="GO" id="GO:0030627">
    <property type="term" value="F:pre-mRNA 5'-splice site binding"/>
    <property type="evidence" value="ECO:0007669"/>
    <property type="project" value="InterPro"/>
</dbReference>
<comment type="subcellular location">
    <subcellularLocation>
        <location evidence="1">Nucleus</location>
    </subcellularLocation>
</comment>
<evidence type="ECO:0000256" key="6">
    <source>
        <dbReference type="ARBA" id="ARBA00023242"/>
    </source>
</evidence>
<keyword evidence="4" id="KW-0862">Zinc</keyword>